<dbReference type="SMART" id="SM00091">
    <property type="entry name" value="PAS"/>
    <property type="match status" value="2"/>
</dbReference>
<dbReference type="GO" id="GO:0004673">
    <property type="term" value="F:protein histidine kinase activity"/>
    <property type="evidence" value="ECO:0007669"/>
    <property type="project" value="UniProtKB-EC"/>
</dbReference>
<dbReference type="NCBIfam" id="TIGR00229">
    <property type="entry name" value="sensory_box"/>
    <property type="match status" value="1"/>
</dbReference>
<evidence type="ECO:0000259" key="9">
    <source>
        <dbReference type="PROSITE" id="PS50109"/>
    </source>
</evidence>
<evidence type="ECO:0000259" key="10">
    <source>
        <dbReference type="PROSITE" id="PS50112"/>
    </source>
</evidence>
<dbReference type="InterPro" id="IPR005467">
    <property type="entry name" value="His_kinase_dom"/>
</dbReference>
<dbReference type="InterPro" id="IPR013767">
    <property type="entry name" value="PAS_fold"/>
</dbReference>
<dbReference type="Pfam" id="PF02518">
    <property type="entry name" value="HATPase_c"/>
    <property type="match status" value="1"/>
</dbReference>
<dbReference type="Gene3D" id="3.30.565.10">
    <property type="entry name" value="Histidine kinase-like ATPase, C-terminal domain"/>
    <property type="match status" value="1"/>
</dbReference>
<dbReference type="Pfam" id="PF00989">
    <property type="entry name" value="PAS"/>
    <property type="match status" value="1"/>
</dbReference>
<dbReference type="GO" id="GO:0009399">
    <property type="term" value="P:nitrogen fixation"/>
    <property type="evidence" value="ECO:0007669"/>
    <property type="project" value="InterPro"/>
</dbReference>
<evidence type="ECO:0000313" key="12">
    <source>
        <dbReference type="EMBL" id="SBT04608.1"/>
    </source>
</evidence>
<dbReference type="SMART" id="SM00387">
    <property type="entry name" value="HATPase_c"/>
    <property type="match status" value="1"/>
</dbReference>
<evidence type="ECO:0000256" key="3">
    <source>
        <dbReference type="ARBA" id="ARBA00022553"/>
    </source>
</evidence>
<dbReference type="PROSITE" id="PS50113">
    <property type="entry name" value="PAC"/>
    <property type="match status" value="1"/>
</dbReference>
<dbReference type="InterPro" id="IPR035965">
    <property type="entry name" value="PAS-like_dom_sf"/>
</dbReference>
<dbReference type="Gene3D" id="3.30.450.20">
    <property type="entry name" value="PAS domain"/>
    <property type="match status" value="2"/>
</dbReference>
<evidence type="ECO:0000256" key="4">
    <source>
        <dbReference type="ARBA" id="ARBA00022679"/>
    </source>
</evidence>
<comment type="catalytic activity">
    <reaction evidence="1">
        <text>ATP + protein L-histidine = ADP + protein N-phospho-L-histidine.</text>
        <dbReference type="EC" id="2.7.13.3"/>
    </reaction>
</comment>
<dbReference type="GO" id="GO:0006355">
    <property type="term" value="P:regulation of DNA-templated transcription"/>
    <property type="evidence" value="ECO:0007669"/>
    <property type="project" value="InterPro"/>
</dbReference>
<proteinExistence type="predicted"/>
<dbReference type="InterPro" id="IPR000014">
    <property type="entry name" value="PAS"/>
</dbReference>
<evidence type="ECO:0000256" key="2">
    <source>
        <dbReference type="ARBA" id="ARBA00012438"/>
    </source>
</evidence>
<dbReference type="AlphaFoldDB" id="A0A1A8XKY3"/>
<dbReference type="EC" id="2.7.13.3" evidence="2"/>
<dbReference type="SUPFAM" id="SSF55874">
    <property type="entry name" value="ATPase domain of HSP90 chaperone/DNA topoisomerase II/histidine kinase"/>
    <property type="match status" value="1"/>
</dbReference>
<feature type="domain" description="PAC" evidence="11">
    <location>
        <begin position="91"/>
        <end position="145"/>
    </location>
</feature>
<sequence length="510" mass="56828">MSALTRPKLSSVKQKPELPPEIYRQAVDQADLAISITDIKANILFANEAFARVTGYDAEEIIGKNESILAAEQQTPPRLYQSMWDDLAAQRPWSGKLLNRKKNGELYLAELTISPVVNSQGNTTHFLGMHRDVTELHRLERMVRNQKVLIESVVDSAPIAFALLDQTGRVILDNQEYKKLLSDLQVKEPAHTLLDSLLPLWHDALVKEPERCVFARREARIDRVGGRPRWLSVSASVIEIHSDDEENCFNIVQQRGLLLAISDVSSLREEQERSRAAVMQAVLADEERTSAIREGLSAAIFRLEEPMNVMASAVSVLYRRDPLSAEALDRALAASREHLELLRQVIPHHAQEIEVRTNLNEILRDVLEISTQRLLGAGIVVDWKPAITLPPIIGRPLQLCMLFKALVDNAIEAMNIKGWKQRELSLSSAVDDQCIVITISDSGPGIPSERRHKAFEPFVTDKNGTGHHIGTGLCRAQQVVADHGGIIDLEASKSGGCRVIVEFRLDGDPI</sequence>
<dbReference type="InterPro" id="IPR003594">
    <property type="entry name" value="HATPase_dom"/>
</dbReference>
<dbReference type="SMART" id="SM00086">
    <property type="entry name" value="PAC"/>
    <property type="match status" value="1"/>
</dbReference>
<dbReference type="CDD" id="cd00130">
    <property type="entry name" value="PAS"/>
    <property type="match status" value="1"/>
</dbReference>
<evidence type="ECO:0000256" key="8">
    <source>
        <dbReference type="ARBA" id="ARBA00023012"/>
    </source>
</evidence>
<evidence type="ECO:0000313" key="13">
    <source>
        <dbReference type="Proteomes" id="UP000199600"/>
    </source>
</evidence>
<keyword evidence="3" id="KW-0597">Phosphoprotein</keyword>
<protein>
    <recommendedName>
        <fullName evidence="2">histidine kinase</fullName>
        <ecNumber evidence="2">2.7.13.3</ecNumber>
    </recommendedName>
</protein>
<evidence type="ECO:0000256" key="5">
    <source>
        <dbReference type="ARBA" id="ARBA00022741"/>
    </source>
</evidence>
<evidence type="ECO:0000256" key="7">
    <source>
        <dbReference type="ARBA" id="ARBA00022840"/>
    </source>
</evidence>
<dbReference type="GO" id="GO:0000160">
    <property type="term" value="P:phosphorelay signal transduction system"/>
    <property type="evidence" value="ECO:0007669"/>
    <property type="project" value="UniProtKB-KW"/>
</dbReference>
<keyword evidence="6" id="KW-0418">Kinase</keyword>
<feature type="domain" description="Histidine kinase" evidence="9">
    <location>
        <begin position="298"/>
        <end position="507"/>
    </location>
</feature>
<evidence type="ECO:0000256" key="1">
    <source>
        <dbReference type="ARBA" id="ARBA00000085"/>
    </source>
</evidence>
<reference evidence="12 13" key="1">
    <citation type="submission" date="2016-06" db="EMBL/GenBank/DDBJ databases">
        <authorList>
            <person name="Kjaerup R.B."/>
            <person name="Dalgaard T.S."/>
            <person name="Juul-Madsen H.R."/>
        </authorList>
    </citation>
    <scope>NUCLEOTIDE SEQUENCE [LARGE SCALE GENOMIC DNA]</scope>
    <source>
        <strain evidence="12">2</strain>
    </source>
</reference>
<organism evidence="12 13">
    <name type="scientific">Candidatus Propionivibrio aalborgensis</name>
    <dbReference type="NCBI Taxonomy" id="1860101"/>
    <lineage>
        <taxon>Bacteria</taxon>
        <taxon>Pseudomonadati</taxon>
        <taxon>Pseudomonadota</taxon>
        <taxon>Betaproteobacteria</taxon>
        <taxon>Rhodocyclales</taxon>
        <taxon>Rhodocyclaceae</taxon>
        <taxon>Propionivibrio</taxon>
    </lineage>
</organism>
<name>A0A1A8XKY3_9RHOO</name>
<accession>A0A1A8XKY3</accession>
<dbReference type="PANTHER" id="PTHR43065:SF10">
    <property type="entry name" value="PEROXIDE STRESS-ACTIVATED HISTIDINE KINASE MAK3"/>
    <property type="match status" value="1"/>
</dbReference>
<feature type="domain" description="PAS" evidence="10">
    <location>
        <begin position="19"/>
        <end position="65"/>
    </location>
</feature>
<evidence type="ECO:0000259" key="11">
    <source>
        <dbReference type="PROSITE" id="PS50113"/>
    </source>
</evidence>
<keyword evidence="7" id="KW-0067">ATP-binding</keyword>
<dbReference type="PROSITE" id="PS50112">
    <property type="entry name" value="PAS"/>
    <property type="match status" value="1"/>
</dbReference>
<dbReference type="RefSeq" id="WP_186409865.1">
    <property type="nucleotide sequence ID" value="NZ_FLQY01000038.1"/>
</dbReference>
<keyword evidence="13" id="KW-1185">Reference proteome</keyword>
<dbReference type="SUPFAM" id="SSF55785">
    <property type="entry name" value="PYP-like sensor domain (PAS domain)"/>
    <property type="match status" value="2"/>
</dbReference>
<dbReference type="InterPro" id="IPR001610">
    <property type="entry name" value="PAC"/>
</dbReference>
<dbReference type="InterPro" id="IPR000700">
    <property type="entry name" value="PAS-assoc_C"/>
</dbReference>
<dbReference type="PRINTS" id="PR00344">
    <property type="entry name" value="BCTRLSENSOR"/>
</dbReference>
<dbReference type="EMBL" id="FLQY01000038">
    <property type="protein sequence ID" value="SBT04608.1"/>
    <property type="molecule type" value="Genomic_DNA"/>
</dbReference>
<keyword evidence="4 12" id="KW-0808">Transferase</keyword>
<keyword evidence="5" id="KW-0547">Nucleotide-binding</keyword>
<dbReference type="PANTHER" id="PTHR43065">
    <property type="entry name" value="SENSOR HISTIDINE KINASE"/>
    <property type="match status" value="1"/>
</dbReference>
<dbReference type="InterPro" id="IPR004358">
    <property type="entry name" value="Sig_transdc_His_kin-like_C"/>
</dbReference>
<dbReference type="GO" id="GO:0005524">
    <property type="term" value="F:ATP binding"/>
    <property type="evidence" value="ECO:0007669"/>
    <property type="project" value="UniProtKB-KW"/>
</dbReference>
<dbReference type="Proteomes" id="UP000199600">
    <property type="component" value="Unassembled WGS sequence"/>
</dbReference>
<dbReference type="InterPro" id="IPR014285">
    <property type="entry name" value="N_fixation_neg-reg_NifL"/>
</dbReference>
<evidence type="ECO:0000256" key="6">
    <source>
        <dbReference type="ARBA" id="ARBA00022777"/>
    </source>
</evidence>
<dbReference type="PROSITE" id="PS50109">
    <property type="entry name" value="HIS_KIN"/>
    <property type="match status" value="1"/>
</dbReference>
<gene>
    <name evidence="12" type="primary">nifL</name>
    <name evidence="12" type="ORF">PROAA_1320004</name>
</gene>
<dbReference type="NCBIfam" id="TIGR02938">
    <property type="entry name" value="nifL_nitrog"/>
    <property type="match status" value="1"/>
</dbReference>
<keyword evidence="8" id="KW-0902">Two-component regulatory system</keyword>
<dbReference type="InterPro" id="IPR036890">
    <property type="entry name" value="HATPase_C_sf"/>
</dbReference>